<feature type="compositionally biased region" description="Basic and acidic residues" evidence="11">
    <location>
        <begin position="444"/>
        <end position="461"/>
    </location>
</feature>
<keyword evidence="4 9" id="KW-0863">Zinc-finger</keyword>
<dbReference type="GO" id="GO:0008270">
    <property type="term" value="F:zinc ion binding"/>
    <property type="evidence" value="ECO:0007669"/>
    <property type="project" value="UniProtKB-KW"/>
</dbReference>
<dbReference type="GO" id="GO:0044325">
    <property type="term" value="F:transmembrane transporter binding"/>
    <property type="evidence" value="ECO:0007669"/>
    <property type="project" value="TreeGrafter"/>
</dbReference>
<dbReference type="InterPro" id="IPR010911">
    <property type="entry name" value="Rab_BD"/>
</dbReference>
<evidence type="ECO:0000259" key="13">
    <source>
        <dbReference type="PROSITE" id="PS50106"/>
    </source>
</evidence>
<evidence type="ECO:0000313" key="17">
    <source>
        <dbReference type="RefSeq" id="XP_028389359.1"/>
    </source>
</evidence>
<dbReference type="InterPro" id="IPR035892">
    <property type="entry name" value="C2_domain_sf"/>
</dbReference>
<dbReference type="GO" id="GO:0048791">
    <property type="term" value="P:calcium ion-regulated exocytosis of neurotransmitter"/>
    <property type="evidence" value="ECO:0007669"/>
    <property type="project" value="TreeGrafter"/>
</dbReference>
<feature type="compositionally biased region" description="Basic and acidic residues" evidence="11">
    <location>
        <begin position="230"/>
        <end position="256"/>
    </location>
</feature>
<comment type="subcellular location">
    <subcellularLocation>
        <location evidence="8">Synapse</location>
    </subcellularLocation>
</comment>
<dbReference type="CDD" id="cd04031">
    <property type="entry name" value="C2A_RIM1alpha"/>
    <property type="match status" value="1"/>
</dbReference>
<proteinExistence type="predicted"/>
<reference evidence="17" key="1">
    <citation type="submission" date="2025-08" db="UniProtKB">
        <authorList>
            <consortium name="RefSeq"/>
        </authorList>
    </citation>
    <scope>IDENTIFICATION</scope>
    <source>
        <tissue evidence="17">Muscle</tissue>
    </source>
</reference>
<keyword evidence="16" id="KW-1185">Reference proteome</keyword>
<dbReference type="InterPro" id="IPR017455">
    <property type="entry name" value="Znf_FYVE-rel"/>
</dbReference>
<dbReference type="InterPro" id="IPR011011">
    <property type="entry name" value="Znf_FYVE_PHD"/>
</dbReference>
<feature type="compositionally biased region" description="Basic and acidic residues" evidence="11">
    <location>
        <begin position="351"/>
        <end position="370"/>
    </location>
</feature>
<feature type="region of interest" description="Disordered" evidence="11">
    <location>
        <begin position="1301"/>
        <end position="1326"/>
    </location>
</feature>
<dbReference type="Gene3D" id="2.60.40.150">
    <property type="entry name" value="C2 domain"/>
    <property type="match status" value="2"/>
</dbReference>
<feature type="region of interest" description="Disordered" evidence="11">
    <location>
        <begin position="1"/>
        <end position="32"/>
    </location>
</feature>
<dbReference type="CTD" id="9699"/>
<sequence>MSAPVGPRGRPAPTPAASQPPLQPEMPDLSHLTEEERKIILAVMDRQKKEEEKEQSVLKKLHQQFEMYKEQVKKMGEESQQQQEQKGDAPTCGICHKTKFADGCGHNCSYCQTKFCARCGGRVSLRSNKVMWVCNLCRKQQEILTKSGAWFYNSGSNTPQQPDQKALRGLRNEEAPQEKKAKLHEQAQFQGPSGDLSVPAVEKSRSHGLTRQDSIKNGSGVKHQIASDIASDRKRSPSLSRDQKRRYDQREEREEYSQYATSDSAMPRSPSDYADRRSQREPQFYEESDHISYRDSNRRSHKHSKEYIVDDEDVESRDEYERQRREEEYQARYRSDPNLARYPVKPQPYEEQMRIHAEVSRARHERRHSDVSLANAELEDSRISMLRMERPSRQRSVSERRAAMENQRSYSMERTREAQGPSSYPQRTTNHSPPTPRRSPIPIDRQDMRRTDSLRKQHHLDPSSAVRKTKREKMETMLRNDSLSSDQSESVRPPPPKPHKSKKGGKMRQVSLSSSEEELASTPEYTSCDDVEIESESVSEKGDMDYNWLDHASWHSSEASPMSLHPVTWQPSKDGDCLIGRILLNKRLKDGSVPRDSGAMLGLKVVGGKMTESGRLCAFITKVKRGSLADTVGHLRPGDEVLEWNGRLLQGATFEEVYNIILESKPEPQVELVVSRPIGDIPRIPDSTHAQLESSSSSFESQKMDRPSISVTSPMSPGMLRDAPQFLSGQLAIKLWFDKVGHQLIVTILGAKDLPSREDGRPRNPYVKIYFLPDRSDKNKRRTKTVKKTLEPKWNQTFIYSPVHRREFRERMLEITLWDQARVREEESEFLGEILIELETALLDDEPHWYKLQTHDISSLPLPRPSPHMPRRQLHGESPTRRLQRSKRISDSEVSDYDCDDGIGVVSDYRHNGRDLQSSTLSVPEQVMSSNHCSPSGSRHRVDVIGRTRSWSPSVPPPQSRNVEQGLRGTRSTTGHYNTVSRMDRHRVMDDHYSPDRDSHFLTLPRSRHSQTIERHHRDGRDCEAADRQPYHRSRSTEQRPLLERTTTRSRSTERPDTNLMRSMPSLMTGRSAPPSPALSRSHPCTGSVQTSPSSTPVAGRRGRQLPQLPPKGTLERNNGVKEIEPYEEEVDYTRRRHAGAMDIEERNRQMKINKYKQVAGSDSRLEQEYHSKYRSGWDPHRGADNISTKSSDSDVSDISAVSRTSSASRFSSTSYMSVQSERPRGNKKISVFTSKMQSRQMGISGKNMTKSTSISGDMCSLERNDGSQSDTAVGASGTGGQKRRSSIGAKMVAIVGLSRKSRSASQLSQTEAGGKKLRSTVQRSTETGLAVEMRNWMTRQASRESTDGSMNSYSSEGNLIFPGVRLASDSQFSDFLDGLGPAQLVGRQTLATPAMGDIQVGMMDKKGQLEVEIIRARGLVVKPGSKTLPAPYVKVYLLDNGVCVAKKKTKVARKTLEPLYQQLLSFEESPQGKVLQIIVWGDYGRMDHKSFMGVAQILLDELELSNMVIGWYKLFPPSSLVDPTLAPLTRRASQSSLESSTGPSYSRS</sequence>
<dbReference type="Pfam" id="PF00595">
    <property type="entry name" value="PDZ"/>
    <property type="match status" value="1"/>
</dbReference>
<evidence type="ECO:0000256" key="9">
    <source>
        <dbReference type="PROSITE-ProRule" id="PRU00091"/>
    </source>
</evidence>
<feature type="compositionally biased region" description="Basic and acidic residues" evidence="11">
    <location>
        <begin position="170"/>
        <end position="185"/>
    </location>
</feature>
<accession>A0A6J2NC27</accession>
<dbReference type="InterPro" id="IPR001478">
    <property type="entry name" value="PDZ"/>
</dbReference>
<dbReference type="InterPro" id="IPR000008">
    <property type="entry name" value="C2_dom"/>
</dbReference>
<dbReference type="GO" id="GO:0006886">
    <property type="term" value="P:intracellular protein transport"/>
    <property type="evidence" value="ECO:0007669"/>
    <property type="project" value="InterPro"/>
</dbReference>
<evidence type="ECO:0000256" key="5">
    <source>
        <dbReference type="ARBA" id="ARBA00022782"/>
    </source>
</evidence>
<dbReference type="InterPro" id="IPR013083">
    <property type="entry name" value="Znf_RING/FYVE/PHD"/>
</dbReference>
<feature type="compositionally biased region" description="Basic residues" evidence="11">
    <location>
        <begin position="497"/>
        <end position="506"/>
    </location>
</feature>
<feature type="region of interest" description="Disordered" evidence="11">
    <location>
        <begin position="990"/>
        <end position="1127"/>
    </location>
</feature>
<gene>
    <name evidence="17" type="primary">RIMS2</name>
</gene>
<keyword evidence="2" id="KW-0479">Metal-binding</keyword>
<dbReference type="Proteomes" id="UP000504628">
    <property type="component" value="Chromosome 7"/>
</dbReference>
<dbReference type="GO" id="GO:0031267">
    <property type="term" value="F:small GTPase binding"/>
    <property type="evidence" value="ECO:0007669"/>
    <property type="project" value="InterPro"/>
</dbReference>
<dbReference type="FunFam" id="2.30.42.10:FF:000003">
    <property type="entry name" value="Regulating synaptic membrane exocytosis protein 1, putative"/>
    <property type="match status" value="1"/>
</dbReference>
<dbReference type="PANTHER" id="PTHR12157:SF15">
    <property type="entry name" value="REGULATING SYNAPTIC MEMBRANE EXOCYTOSIS PROTEIN 2"/>
    <property type="match status" value="1"/>
</dbReference>
<dbReference type="FunFam" id="2.60.40.150:FF:000003">
    <property type="entry name" value="Regulating synaptic membrane exocytosis protein 2"/>
    <property type="match status" value="1"/>
</dbReference>
<feature type="compositionally biased region" description="Basic and acidic residues" evidence="11">
    <location>
        <begin position="990"/>
        <end position="1000"/>
    </location>
</feature>
<keyword evidence="10" id="KW-0175">Coiled coil</keyword>
<feature type="compositionally biased region" description="Acidic residues" evidence="11">
    <location>
        <begin position="527"/>
        <end position="536"/>
    </location>
</feature>
<evidence type="ECO:0000256" key="10">
    <source>
        <dbReference type="SAM" id="Coils"/>
    </source>
</evidence>
<dbReference type="SUPFAM" id="SSF50156">
    <property type="entry name" value="PDZ domain-like"/>
    <property type="match status" value="1"/>
</dbReference>
<dbReference type="InterPro" id="IPR039032">
    <property type="entry name" value="Rim-like"/>
</dbReference>
<feature type="compositionally biased region" description="Polar residues" evidence="11">
    <location>
        <begin position="1085"/>
        <end position="1097"/>
    </location>
</feature>
<evidence type="ECO:0000259" key="14">
    <source>
        <dbReference type="PROSITE" id="PS50178"/>
    </source>
</evidence>
<dbReference type="SUPFAM" id="SSF49562">
    <property type="entry name" value="C2 domain (Calcium/lipid-binding domain, CaLB)"/>
    <property type="match status" value="2"/>
</dbReference>
<feature type="compositionally biased region" description="Polar residues" evidence="11">
    <location>
        <begin position="479"/>
        <end position="490"/>
    </location>
</feature>
<dbReference type="FunFam" id="3.30.40.10:FF:000044">
    <property type="entry name" value="Regulating synaptic membrane exocytosis protein 2"/>
    <property type="match status" value="1"/>
</dbReference>
<dbReference type="CDD" id="cd04028">
    <property type="entry name" value="C2B_RIM1alpha"/>
    <property type="match status" value="1"/>
</dbReference>
<organism evidence="16 17">
    <name type="scientific">Phyllostomus discolor</name>
    <name type="common">pale spear-nosed bat</name>
    <dbReference type="NCBI Taxonomy" id="89673"/>
    <lineage>
        <taxon>Eukaryota</taxon>
        <taxon>Metazoa</taxon>
        <taxon>Chordata</taxon>
        <taxon>Craniata</taxon>
        <taxon>Vertebrata</taxon>
        <taxon>Euteleostomi</taxon>
        <taxon>Mammalia</taxon>
        <taxon>Eutheria</taxon>
        <taxon>Laurasiatheria</taxon>
        <taxon>Chiroptera</taxon>
        <taxon>Yangochiroptera</taxon>
        <taxon>Phyllostomidae</taxon>
        <taxon>Phyllostominae</taxon>
        <taxon>Phyllostomus</taxon>
    </lineage>
</organism>
<evidence type="ECO:0000256" key="1">
    <source>
        <dbReference type="ARBA" id="ARBA00022553"/>
    </source>
</evidence>
<feature type="region of interest" description="Disordered" evidence="11">
    <location>
        <begin position="154"/>
        <end position="536"/>
    </location>
</feature>
<dbReference type="GO" id="GO:0048167">
    <property type="term" value="P:regulation of synaptic plasticity"/>
    <property type="evidence" value="ECO:0007669"/>
    <property type="project" value="TreeGrafter"/>
</dbReference>
<feature type="compositionally biased region" description="Polar residues" evidence="11">
    <location>
        <begin position="154"/>
        <end position="163"/>
    </location>
</feature>
<keyword evidence="7" id="KW-0770">Synapse</keyword>
<feature type="compositionally biased region" description="Polar residues" evidence="11">
    <location>
        <begin position="916"/>
        <end position="937"/>
    </location>
</feature>
<dbReference type="GO" id="GO:0048788">
    <property type="term" value="C:cytoskeleton of presynaptic active zone"/>
    <property type="evidence" value="ECO:0007669"/>
    <property type="project" value="TreeGrafter"/>
</dbReference>
<dbReference type="RefSeq" id="XP_028389359.1">
    <property type="nucleotide sequence ID" value="XM_028533558.2"/>
</dbReference>
<feature type="region of interest" description="Disordered" evidence="11">
    <location>
        <begin position="916"/>
        <end position="977"/>
    </location>
</feature>
<keyword evidence="6" id="KW-0862">Zinc</keyword>
<keyword evidence="3" id="KW-0677">Repeat</keyword>
<dbReference type="PANTHER" id="PTHR12157">
    <property type="entry name" value="REGULATING SYNAPTIC MEMBRANE EXOCYTOSIS PROTEIN"/>
    <property type="match status" value="1"/>
</dbReference>
<evidence type="ECO:0000256" key="11">
    <source>
        <dbReference type="SAM" id="MobiDB-lite"/>
    </source>
</evidence>
<feature type="compositionally biased region" description="Basic and acidic residues" evidence="11">
    <location>
        <begin position="1011"/>
        <end position="1057"/>
    </location>
</feature>
<dbReference type="GO" id="GO:0030154">
    <property type="term" value="P:cell differentiation"/>
    <property type="evidence" value="ECO:0007669"/>
    <property type="project" value="UniProtKB-KW"/>
</dbReference>
<feature type="compositionally biased region" description="Polar residues" evidence="11">
    <location>
        <begin position="420"/>
        <end position="431"/>
    </location>
</feature>
<dbReference type="Pfam" id="PF00168">
    <property type="entry name" value="C2"/>
    <property type="match status" value="2"/>
</dbReference>
<dbReference type="GO" id="GO:0042391">
    <property type="term" value="P:regulation of membrane potential"/>
    <property type="evidence" value="ECO:0007669"/>
    <property type="project" value="TreeGrafter"/>
</dbReference>
<feature type="domain" description="FYVE-type" evidence="14">
    <location>
        <begin position="86"/>
        <end position="142"/>
    </location>
</feature>
<dbReference type="PROSITE" id="PS50004">
    <property type="entry name" value="C2"/>
    <property type="match status" value="2"/>
</dbReference>
<dbReference type="InterPro" id="IPR054386">
    <property type="entry name" value="RIM_Znf"/>
</dbReference>
<dbReference type="Gene3D" id="3.30.40.10">
    <property type="entry name" value="Zinc/RING finger domain, C3HC4 (zinc finger)"/>
    <property type="match status" value="1"/>
</dbReference>
<dbReference type="GeneID" id="114514412"/>
<name>A0A6J2NC27_9CHIR</name>
<evidence type="ECO:0000256" key="8">
    <source>
        <dbReference type="ARBA" id="ARBA00034103"/>
    </source>
</evidence>
<evidence type="ECO:0000259" key="12">
    <source>
        <dbReference type="PROSITE" id="PS50004"/>
    </source>
</evidence>
<feature type="compositionally biased region" description="Basic and acidic residues" evidence="11">
    <location>
        <begin position="379"/>
        <end position="403"/>
    </location>
</feature>
<feature type="compositionally biased region" description="Basic and acidic residues" evidence="11">
    <location>
        <begin position="287"/>
        <end position="298"/>
    </location>
</feature>
<dbReference type="SMART" id="SM00239">
    <property type="entry name" value="C2"/>
    <property type="match status" value="2"/>
</dbReference>
<evidence type="ECO:0000259" key="15">
    <source>
        <dbReference type="PROSITE" id="PS50916"/>
    </source>
</evidence>
<feature type="region of interest" description="Disordered" evidence="11">
    <location>
        <begin position="860"/>
        <end position="895"/>
    </location>
</feature>
<feature type="domain" description="C2" evidence="12">
    <location>
        <begin position="727"/>
        <end position="850"/>
    </location>
</feature>
<evidence type="ECO:0000256" key="7">
    <source>
        <dbReference type="ARBA" id="ARBA00023018"/>
    </source>
</evidence>
<evidence type="ECO:0000256" key="2">
    <source>
        <dbReference type="ARBA" id="ARBA00022723"/>
    </source>
</evidence>
<dbReference type="PROSITE" id="PS50178">
    <property type="entry name" value="ZF_FYVE"/>
    <property type="match status" value="1"/>
</dbReference>
<dbReference type="SMART" id="SM00228">
    <property type="entry name" value="PDZ"/>
    <property type="match status" value="1"/>
</dbReference>
<evidence type="ECO:0000256" key="6">
    <source>
        <dbReference type="ARBA" id="ARBA00022833"/>
    </source>
</evidence>
<dbReference type="InterPro" id="IPR036034">
    <property type="entry name" value="PDZ_sf"/>
</dbReference>
<feature type="region of interest" description="Disordered" evidence="11">
    <location>
        <begin position="1238"/>
        <end position="1286"/>
    </location>
</feature>
<dbReference type="PROSITE" id="PS50106">
    <property type="entry name" value="PDZ"/>
    <property type="match status" value="1"/>
</dbReference>
<evidence type="ECO:0000256" key="3">
    <source>
        <dbReference type="ARBA" id="ARBA00022737"/>
    </source>
</evidence>
<dbReference type="CDD" id="cd06714">
    <property type="entry name" value="PDZ_RIM-like"/>
    <property type="match status" value="1"/>
</dbReference>
<dbReference type="GO" id="GO:0050806">
    <property type="term" value="P:positive regulation of synaptic transmission"/>
    <property type="evidence" value="ECO:0007669"/>
    <property type="project" value="TreeGrafter"/>
</dbReference>
<feature type="region of interest" description="Disordered" evidence="11">
    <location>
        <begin position="684"/>
        <end position="715"/>
    </location>
</feature>
<dbReference type="Gene3D" id="2.30.42.10">
    <property type="match status" value="1"/>
</dbReference>
<feature type="compositionally biased region" description="Polar residues" evidence="11">
    <location>
        <begin position="207"/>
        <end position="217"/>
    </location>
</feature>
<feature type="domain" description="RabBD" evidence="15">
    <location>
        <begin position="26"/>
        <end position="154"/>
    </location>
</feature>
<feature type="coiled-coil region" evidence="10">
    <location>
        <begin position="44"/>
        <end position="85"/>
    </location>
</feature>
<evidence type="ECO:0000256" key="4">
    <source>
        <dbReference type="ARBA" id="ARBA00022771"/>
    </source>
</evidence>
<keyword evidence="1" id="KW-0597">Phosphoprotein</keyword>
<dbReference type="GO" id="GO:0042734">
    <property type="term" value="C:presynaptic membrane"/>
    <property type="evidence" value="ECO:0007669"/>
    <property type="project" value="TreeGrafter"/>
</dbReference>
<feature type="compositionally biased region" description="Polar residues" evidence="11">
    <location>
        <begin position="1238"/>
        <end position="1256"/>
    </location>
</feature>
<dbReference type="FunFam" id="2.60.40.150:FF:000001">
    <property type="entry name" value="Regulating synaptic membrane exocytosis 3, isoform CRA_a"/>
    <property type="match status" value="1"/>
</dbReference>
<feature type="domain" description="C2" evidence="12">
    <location>
        <begin position="1395"/>
        <end position="1513"/>
    </location>
</feature>
<feature type="domain" description="PDZ" evidence="13">
    <location>
        <begin position="590"/>
        <end position="676"/>
    </location>
</feature>
<dbReference type="SUPFAM" id="SSF57903">
    <property type="entry name" value="FYVE/PHD zinc finger"/>
    <property type="match status" value="1"/>
</dbReference>
<feature type="compositionally biased region" description="Basic and acidic residues" evidence="11">
    <location>
        <begin position="317"/>
        <end position="335"/>
    </location>
</feature>
<dbReference type="PROSITE" id="PS50916">
    <property type="entry name" value="RABBD"/>
    <property type="match status" value="1"/>
</dbReference>
<feature type="region of interest" description="Disordered" evidence="11">
    <location>
        <begin position="1175"/>
        <end position="1198"/>
    </location>
</feature>
<feature type="compositionally biased region" description="Low complexity" evidence="11">
    <location>
        <begin position="1"/>
        <end position="17"/>
    </location>
</feature>
<evidence type="ECO:0000313" key="16">
    <source>
        <dbReference type="Proteomes" id="UP000504628"/>
    </source>
</evidence>
<protein>
    <submittedName>
        <fullName evidence="17">Regulating synaptic membrane exocytosis protein 2 isoform X5</fullName>
    </submittedName>
</protein>
<dbReference type="GO" id="GO:2000300">
    <property type="term" value="P:regulation of synaptic vesicle exocytosis"/>
    <property type="evidence" value="ECO:0007669"/>
    <property type="project" value="TreeGrafter"/>
</dbReference>
<dbReference type="Pfam" id="PF22601">
    <property type="entry name" value="RIM2a_ZnF"/>
    <property type="match status" value="1"/>
</dbReference>
<feature type="compositionally biased region" description="Basic and acidic residues" evidence="11">
    <location>
        <begin position="1175"/>
        <end position="1184"/>
    </location>
</feature>
<keyword evidence="5" id="KW-0221">Differentiation</keyword>